<dbReference type="Gene3D" id="3.30.70.2570">
    <property type="entry name" value="Elongation factor 4, C-terminal domain"/>
    <property type="match status" value="1"/>
</dbReference>
<dbReference type="SUPFAM" id="SSF50447">
    <property type="entry name" value="Translation proteins"/>
    <property type="match status" value="1"/>
</dbReference>
<dbReference type="CDD" id="cd03709">
    <property type="entry name" value="lepA_C"/>
    <property type="match status" value="1"/>
</dbReference>
<keyword evidence="2 12" id="KW-1003">Cell membrane</keyword>
<dbReference type="EC" id="3.6.5.n1" evidence="11 12"/>
<evidence type="ECO:0000259" key="13">
    <source>
        <dbReference type="PROSITE" id="PS51722"/>
    </source>
</evidence>
<dbReference type="InterPro" id="IPR009000">
    <property type="entry name" value="Transl_B-barrel_sf"/>
</dbReference>
<dbReference type="RefSeq" id="WP_163299317.1">
    <property type="nucleotide sequence ID" value="NZ_JAAGRR010000132.1"/>
</dbReference>
<accession>A0A6N9TPL1</accession>
<comment type="function">
    <text evidence="9 12">Required for accurate and efficient protein synthesis under certain stress conditions. May act as a fidelity factor of the translation reaction, by catalyzing a one-codon backward translocation of tRNAs on improperly translocated ribosomes. Back-translocation proceeds from a post-translocation (POST) complex to a pre-translocation (PRE) complex, thus giving elongation factor G a second chance to translocate the tRNAs correctly. Binds to ribosomes in a GTP-dependent manner.</text>
</comment>
<keyword evidence="15" id="KW-1185">Reference proteome</keyword>
<dbReference type="Gene3D" id="2.40.30.10">
    <property type="entry name" value="Translation factors"/>
    <property type="match status" value="1"/>
</dbReference>
<dbReference type="InterPro" id="IPR005225">
    <property type="entry name" value="Small_GTP-bd"/>
</dbReference>
<comment type="catalytic activity">
    <reaction evidence="8 12">
        <text>GTP + H2O = GDP + phosphate + H(+)</text>
        <dbReference type="Rhea" id="RHEA:19669"/>
        <dbReference type="ChEBI" id="CHEBI:15377"/>
        <dbReference type="ChEBI" id="CHEBI:15378"/>
        <dbReference type="ChEBI" id="CHEBI:37565"/>
        <dbReference type="ChEBI" id="CHEBI:43474"/>
        <dbReference type="ChEBI" id="CHEBI:58189"/>
        <dbReference type="EC" id="3.6.5.n1"/>
    </reaction>
</comment>
<dbReference type="SUPFAM" id="SSF52540">
    <property type="entry name" value="P-loop containing nucleoside triphosphate hydrolases"/>
    <property type="match status" value="1"/>
</dbReference>
<dbReference type="Gene3D" id="3.30.70.870">
    <property type="entry name" value="Elongation Factor G (Translational Gtpase), domain 3"/>
    <property type="match status" value="1"/>
</dbReference>
<dbReference type="Pfam" id="PF03144">
    <property type="entry name" value="GTP_EFTU_D2"/>
    <property type="match status" value="1"/>
</dbReference>
<evidence type="ECO:0000256" key="11">
    <source>
        <dbReference type="ARBA" id="ARBA00066744"/>
    </source>
</evidence>
<dbReference type="InterPro" id="IPR031157">
    <property type="entry name" value="G_TR_CS"/>
</dbReference>
<feature type="domain" description="Tr-type G" evidence="13">
    <location>
        <begin position="5"/>
        <end position="187"/>
    </location>
</feature>
<dbReference type="GO" id="GO:0045727">
    <property type="term" value="P:positive regulation of translation"/>
    <property type="evidence" value="ECO:0007669"/>
    <property type="project" value="UniProtKB-UniRule"/>
</dbReference>
<sequence>MPEAPRIRNFSIIAHIDHGKSTLADRLLEATGTVSARQMKAQFLDRMDIERERGITIKAQTVRLSYRAADGEAYALNLIDTPGHVDFSYEVSRSLAACEGALLVVDASQGVEAQTLANVYLALENDLEIIPVLNKIDLPSADPDRVRREIEDIIGLDASAAILASAKEGLGTEEILEAVVRRIPPPGGDPAGPLRALIFDSWFDSYQGAVVLVRVVDGAIRPGDRIRMMSTGQEYEVSRVGHFAPDAVDRDVLGAGDVGFLTAAIKSVRDTRVGDTITGARRPASAPLPGFRPVKAMVFCGLYPVDSAQYDQLKEAVEKLWLNDPAFSYEPETSSALGFGFRCGFLGLLHMEIIQERLEREFELSLISTAPAVPYEVTLADGTVTKIHNPAQMPPPDRIAQVAEPYVRAEIHLPKEYVGAVMRLCDEKRGTQAGMRYLTPDRVLLTYEMPFNEIVLDFYDRLKSASRGYASLDYDFIGWRPADLVKLDILINRQPVDALSVIVHKEKAYYRGRDLAGRLRRVIPRQLYEVVIQAAVGGRVIARERIPPLRKDVTAKCYGGDITRKRKLLERQKAGKKRMKQVGSVEIPQEAFLSVLKV</sequence>
<gene>
    <name evidence="12 14" type="primary">lepA</name>
    <name evidence="14" type="ORF">G3N55_10175</name>
</gene>
<feature type="binding site" evidence="12">
    <location>
        <begin position="134"/>
        <end position="137"/>
    </location>
    <ligand>
        <name>GTP</name>
        <dbReference type="ChEBI" id="CHEBI:37565"/>
    </ligand>
</feature>
<dbReference type="InterPro" id="IPR027417">
    <property type="entry name" value="P-loop_NTPase"/>
</dbReference>
<dbReference type="PANTHER" id="PTHR43512">
    <property type="entry name" value="TRANSLATION FACTOR GUF1-RELATED"/>
    <property type="match status" value="1"/>
</dbReference>
<dbReference type="InterPro" id="IPR013842">
    <property type="entry name" value="LepA_CTD"/>
</dbReference>
<dbReference type="Gene3D" id="3.40.50.300">
    <property type="entry name" value="P-loop containing nucleotide triphosphate hydrolases"/>
    <property type="match status" value="1"/>
</dbReference>
<dbReference type="GO" id="GO:0043022">
    <property type="term" value="F:ribosome binding"/>
    <property type="evidence" value="ECO:0007669"/>
    <property type="project" value="UniProtKB-UniRule"/>
</dbReference>
<evidence type="ECO:0000256" key="12">
    <source>
        <dbReference type="HAMAP-Rule" id="MF_00071"/>
    </source>
</evidence>
<dbReference type="FunFam" id="3.40.50.300:FF:000078">
    <property type="entry name" value="Elongation factor 4"/>
    <property type="match status" value="1"/>
</dbReference>
<dbReference type="InterPro" id="IPR006297">
    <property type="entry name" value="EF-4"/>
</dbReference>
<dbReference type="GO" id="GO:0005886">
    <property type="term" value="C:plasma membrane"/>
    <property type="evidence" value="ECO:0007669"/>
    <property type="project" value="UniProtKB-SubCell"/>
</dbReference>
<keyword evidence="3 12" id="KW-0547">Nucleotide-binding</keyword>
<dbReference type="FunFam" id="2.40.30.10:FF:000015">
    <property type="entry name" value="Translation factor GUF1, mitochondrial"/>
    <property type="match status" value="1"/>
</dbReference>
<dbReference type="GO" id="GO:0005525">
    <property type="term" value="F:GTP binding"/>
    <property type="evidence" value="ECO:0007669"/>
    <property type="project" value="UniProtKB-UniRule"/>
</dbReference>
<evidence type="ECO:0000256" key="1">
    <source>
        <dbReference type="ARBA" id="ARBA00005454"/>
    </source>
</evidence>
<dbReference type="NCBIfam" id="TIGR00231">
    <property type="entry name" value="small_GTP"/>
    <property type="match status" value="1"/>
</dbReference>
<dbReference type="InterPro" id="IPR038363">
    <property type="entry name" value="LepA_C_sf"/>
</dbReference>
<dbReference type="NCBIfam" id="TIGR01393">
    <property type="entry name" value="lepA"/>
    <property type="match status" value="1"/>
</dbReference>
<keyword evidence="4 12" id="KW-0378">Hydrolase</keyword>
<comment type="caution">
    <text evidence="14">The sequence shown here is derived from an EMBL/GenBank/DDBJ whole genome shotgun (WGS) entry which is preliminary data.</text>
</comment>
<reference evidence="14 15" key="1">
    <citation type="submission" date="2020-02" db="EMBL/GenBank/DDBJ databases">
        <title>Comparative genomics of sulfur disproportionating microorganisms.</title>
        <authorList>
            <person name="Ward L.M."/>
            <person name="Bertran E."/>
            <person name="Johnston D.T."/>
        </authorList>
    </citation>
    <scope>NUCLEOTIDE SEQUENCE [LARGE SCALE GENOMIC DNA]</scope>
    <source>
        <strain evidence="14 15">DSM 100025</strain>
    </source>
</reference>
<dbReference type="Pfam" id="PF06421">
    <property type="entry name" value="LepA_C"/>
    <property type="match status" value="1"/>
</dbReference>
<dbReference type="InterPro" id="IPR035647">
    <property type="entry name" value="EFG_III/V"/>
</dbReference>
<dbReference type="InterPro" id="IPR004161">
    <property type="entry name" value="EFTu-like_2"/>
</dbReference>
<evidence type="ECO:0000256" key="5">
    <source>
        <dbReference type="ARBA" id="ARBA00022917"/>
    </source>
</evidence>
<evidence type="ECO:0000313" key="14">
    <source>
        <dbReference type="EMBL" id="NDY43205.1"/>
    </source>
</evidence>
<proteinExistence type="inferred from homology"/>
<comment type="subcellular location">
    <subcellularLocation>
        <location evidence="12">Cell membrane</location>
        <topology evidence="12">Peripheral membrane protein</topology>
        <orientation evidence="12">Cytoplasmic side</orientation>
    </subcellularLocation>
</comment>
<name>A0A6N9TPL1_DISTH</name>
<feature type="binding site" evidence="12">
    <location>
        <begin position="17"/>
        <end position="22"/>
    </location>
    <ligand>
        <name>GTP</name>
        <dbReference type="ChEBI" id="CHEBI:37565"/>
    </ligand>
</feature>
<evidence type="ECO:0000256" key="7">
    <source>
        <dbReference type="ARBA" id="ARBA00023136"/>
    </source>
</evidence>
<dbReference type="EMBL" id="JAAGRR010000132">
    <property type="protein sequence ID" value="NDY43205.1"/>
    <property type="molecule type" value="Genomic_DNA"/>
</dbReference>
<dbReference type="Pfam" id="PF00679">
    <property type="entry name" value="EFG_C"/>
    <property type="match status" value="1"/>
</dbReference>
<evidence type="ECO:0000256" key="4">
    <source>
        <dbReference type="ARBA" id="ARBA00022801"/>
    </source>
</evidence>
<dbReference type="PANTHER" id="PTHR43512:SF4">
    <property type="entry name" value="TRANSLATION FACTOR GUF1 HOMOLOG, CHLOROPLASTIC"/>
    <property type="match status" value="1"/>
</dbReference>
<keyword evidence="6 12" id="KW-0342">GTP-binding</keyword>
<keyword evidence="5 12" id="KW-0648">Protein biosynthesis</keyword>
<evidence type="ECO:0000256" key="6">
    <source>
        <dbReference type="ARBA" id="ARBA00023134"/>
    </source>
</evidence>
<protein>
    <recommendedName>
        <fullName evidence="11 12">Elongation factor 4</fullName>
        <shortName evidence="12">EF-4</shortName>
        <ecNumber evidence="11 12">3.6.5.n1</ecNumber>
    </recommendedName>
    <alternativeName>
        <fullName evidence="12">Ribosomal back-translocase LepA</fullName>
    </alternativeName>
</protein>
<dbReference type="FunFam" id="3.30.70.240:FF:000007">
    <property type="entry name" value="Translation factor GUF1, mitochondrial"/>
    <property type="match status" value="1"/>
</dbReference>
<dbReference type="PROSITE" id="PS51722">
    <property type="entry name" value="G_TR_2"/>
    <property type="match status" value="1"/>
</dbReference>
<evidence type="ECO:0000313" key="15">
    <source>
        <dbReference type="Proteomes" id="UP000469346"/>
    </source>
</evidence>
<comment type="similarity">
    <text evidence="1 12">Belongs to the TRAFAC class translation factor GTPase superfamily. Classic translation factor GTPase family. LepA subfamily.</text>
</comment>
<evidence type="ECO:0000256" key="10">
    <source>
        <dbReference type="ARBA" id="ARBA00061052"/>
    </source>
</evidence>
<dbReference type="InterPro" id="IPR000640">
    <property type="entry name" value="EFG_V-like"/>
</dbReference>
<dbReference type="GO" id="GO:0003924">
    <property type="term" value="F:GTPase activity"/>
    <property type="evidence" value="ECO:0007669"/>
    <property type="project" value="UniProtKB-UniRule"/>
</dbReference>
<evidence type="ECO:0000256" key="9">
    <source>
        <dbReference type="ARBA" id="ARBA00057626"/>
    </source>
</evidence>
<evidence type="ECO:0000256" key="3">
    <source>
        <dbReference type="ARBA" id="ARBA00022741"/>
    </source>
</evidence>
<organism evidence="14 15">
    <name type="scientific">Dissulfurirhabdus thermomarina</name>
    <dbReference type="NCBI Taxonomy" id="1765737"/>
    <lineage>
        <taxon>Bacteria</taxon>
        <taxon>Deltaproteobacteria</taxon>
        <taxon>Dissulfurirhabdaceae</taxon>
        <taxon>Dissulfurirhabdus</taxon>
    </lineage>
</organism>
<evidence type="ECO:0000256" key="2">
    <source>
        <dbReference type="ARBA" id="ARBA00022475"/>
    </source>
</evidence>
<dbReference type="AlphaFoldDB" id="A0A6N9TPL1"/>
<dbReference type="SUPFAM" id="SSF54980">
    <property type="entry name" value="EF-G C-terminal domain-like"/>
    <property type="match status" value="2"/>
</dbReference>
<dbReference type="HAMAP" id="MF_00071">
    <property type="entry name" value="LepA"/>
    <property type="match status" value="1"/>
</dbReference>
<evidence type="ECO:0000256" key="8">
    <source>
        <dbReference type="ARBA" id="ARBA00050293"/>
    </source>
</evidence>
<dbReference type="CDD" id="cd01890">
    <property type="entry name" value="LepA"/>
    <property type="match status" value="1"/>
</dbReference>
<dbReference type="InterPro" id="IPR035654">
    <property type="entry name" value="LepA_IV"/>
</dbReference>
<dbReference type="InterPro" id="IPR000795">
    <property type="entry name" value="T_Tr_GTP-bd_dom"/>
</dbReference>
<dbReference type="PRINTS" id="PR00315">
    <property type="entry name" value="ELONGATNFCT"/>
</dbReference>
<dbReference type="FunFam" id="3.30.70.2570:FF:000001">
    <property type="entry name" value="Translation factor GUF1, mitochondrial"/>
    <property type="match status" value="1"/>
</dbReference>
<dbReference type="PROSITE" id="PS00301">
    <property type="entry name" value="G_TR_1"/>
    <property type="match status" value="1"/>
</dbReference>
<dbReference type="CDD" id="cd16260">
    <property type="entry name" value="EF4_III"/>
    <property type="match status" value="1"/>
</dbReference>
<dbReference type="CDD" id="cd03699">
    <property type="entry name" value="EF4_II"/>
    <property type="match status" value="1"/>
</dbReference>
<keyword evidence="14" id="KW-0251">Elongation factor</keyword>
<dbReference type="FunFam" id="3.30.70.870:FF:000004">
    <property type="entry name" value="Translation factor GUF1, mitochondrial"/>
    <property type="match status" value="1"/>
</dbReference>
<dbReference type="Gene3D" id="3.30.70.240">
    <property type="match status" value="1"/>
</dbReference>
<dbReference type="Pfam" id="PF00009">
    <property type="entry name" value="GTP_EFTU"/>
    <property type="match status" value="1"/>
</dbReference>
<keyword evidence="7 12" id="KW-0472">Membrane</keyword>
<comment type="similarity">
    <text evidence="10">Belongs to the GTP-binding elongation factor family. LepA subfamily.</text>
</comment>
<dbReference type="GO" id="GO:0003746">
    <property type="term" value="F:translation elongation factor activity"/>
    <property type="evidence" value="ECO:0007669"/>
    <property type="project" value="UniProtKB-UniRule"/>
</dbReference>
<dbReference type="Proteomes" id="UP000469346">
    <property type="component" value="Unassembled WGS sequence"/>
</dbReference>